<dbReference type="OrthoDB" id="1522996at2"/>
<evidence type="ECO:0000313" key="4">
    <source>
        <dbReference type="Proteomes" id="UP000305939"/>
    </source>
</evidence>
<comment type="caution">
    <text evidence="3">The sequence shown here is derived from an EMBL/GenBank/DDBJ whole genome shotgun (WGS) entry which is preliminary data.</text>
</comment>
<proteinExistence type="inferred from homology"/>
<gene>
    <name evidence="3" type="ORF">E7Z59_02735</name>
</gene>
<feature type="domain" description="UspA" evidence="2">
    <location>
        <begin position="148"/>
        <end position="284"/>
    </location>
</feature>
<organism evidence="3 4">
    <name type="scientific">Robertkochia marina</name>
    <dbReference type="NCBI Taxonomy" id="1227945"/>
    <lineage>
        <taxon>Bacteria</taxon>
        <taxon>Pseudomonadati</taxon>
        <taxon>Bacteroidota</taxon>
        <taxon>Flavobacteriia</taxon>
        <taxon>Flavobacteriales</taxon>
        <taxon>Flavobacteriaceae</taxon>
        <taxon>Robertkochia</taxon>
    </lineage>
</organism>
<dbReference type="Proteomes" id="UP000305939">
    <property type="component" value="Unassembled WGS sequence"/>
</dbReference>
<reference evidence="3 4" key="1">
    <citation type="submission" date="2019-04" db="EMBL/GenBank/DDBJ databases">
        <title>Draft genome sequence of Robertkochia marina CC-AMO-30D.</title>
        <authorList>
            <person name="Hameed A."/>
            <person name="Lin S.-Y."/>
            <person name="Shahina M."/>
            <person name="Lai W.-A."/>
            <person name="Young C.-C."/>
        </authorList>
    </citation>
    <scope>NUCLEOTIDE SEQUENCE [LARGE SCALE GENOMIC DNA]</scope>
    <source>
        <strain evidence="3 4">CC-AMO-30D</strain>
    </source>
</reference>
<dbReference type="Pfam" id="PF00582">
    <property type="entry name" value="Usp"/>
    <property type="match status" value="2"/>
</dbReference>
<keyword evidence="4" id="KW-1185">Reference proteome</keyword>
<protein>
    <submittedName>
        <fullName evidence="3">Universal stress protein</fullName>
    </submittedName>
</protein>
<dbReference type="CDD" id="cd00293">
    <property type="entry name" value="USP-like"/>
    <property type="match status" value="2"/>
</dbReference>
<dbReference type="InterPro" id="IPR014729">
    <property type="entry name" value="Rossmann-like_a/b/a_fold"/>
</dbReference>
<dbReference type="PANTHER" id="PTHR46268">
    <property type="entry name" value="STRESS RESPONSE PROTEIN NHAX"/>
    <property type="match status" value="1"/>
</dbReference>
<feature type="domain" description="UspA" evidence="2">
    <location>
        <begin position="4"/>
        <end position="138"/>
    </location>
</feature>
<evidence type="ECO:0000313" key="3">
    <source>
        <dbReference type="EMBL" id="THD69264.1"/>
    </source>
</evidence>
<sequence length="284" mass="32203">MKPIKNILVGLDLSEMDEVIIRYTSYLSDQLGAEHVVFVHNIKKYEVSDLFKEQLKGVELDEMISEELDELVAQHFKAKAEAEVLISEDPYTESLINYVVQRNYIDLVVVGNKNSHVGSGIIPDKLLRMVKCDILSVPREAAYSMATVFAGTDFSSESKKTFELARYLQDHVGSKVIAGHVYNVPIQFSPYLDKEEMVPKIEKHVKEKFDKFLKRIDMPDLETRIVRGRNTRVAQKIVEETVKANADILLVADKGGNIFSSLLIGSVTDELFRSVLEIPLWVVK</sequence>
<dbReference type="PANTHER" id="PTHR46268:SF6">
    <property type="entry name" value="UNIVERSAL STRESS PROTEIN UP12"/>
    <property type="match status" value="1"/>
</dbReference>
<dbReference type="Gene3D" id="3.40.50.620">
    <property type="entry name" value="HUPs"/>
    <property type="match status" value="2"/>
</dbReference>
<dbReference type="SUPFAM" id="SSF52402">
    <property type="entry name" value="Adenine nucleotide alpha hydrolases-like"/>
    <property type="match status" value="2"/>
</dbReference>
<dbReference type="AlphaFoldDB" id="A0A4S3M2B8"/>
<evidence type="ECO:0000259" key="2">
    <source>
        <dbReference type="Pfam" id="PF00582"/>
    </source>
</evidence>
<dbReference type="InterPro" id="IPR006016">
    <property type="entry name" value="UspA"/>
</dbReference>
<accession>A0A4S3M2B8</accession>
<comment type="similarity">
    <text evidence="1">Belongs to the universal stress protein A family.</text>
</comment>
<name>A0A4S3M2B8_9FLAO</name>
<dbReference type="EMBL" id="SSMC01000001">
    <property type="protein sequence ID" value="THD69264.1"/>
    <property type="molecule type" value="Genomic_DNA"/>
</dbReference>
<dbReference type="RefSeq" id="WP_136334754.1">
    <property type="nucleotide sequence ID" value="NZ_QXMP01000001.1"/>
</dbReference>
<evidence type="ECO:0000256" key="1">
    <source>
        <dbReference type="ARBA" id="ARBA00008791"/>
    </source>
</evidence>